<organism evidence="9 10">
    <name type="scientific">Candidatus Dojkabacteria bacterium</name>
    <dbReference type="NCBI Taxonomy" id="2099670"/>
    <lineage>
        <taxon>Bacteria</taxon>
        <taxon>Candidatus Dojkabacteria</taxon>
    </lineage>
</organism>
<dbReference type="EMBL" id="JAGQLG010000088">
    <property type="protein sequence ID" value="MCA9382233.1"/>
    <property type="molecule type" value="Genomic_DNA"/>
</dbReference>
<feature type="non-terminal residue" evidence="9">
    <location>
        <position position="1"/>
    </location>
</feature>
<sequence>YAVLILTLLLTNHFIPQQYTKYFGILSLFMLLVALTPGTLRRFHVNGKFANLLMIYRRNFGIFTYLFVVTHELTYLSGSLNLGPDLFLKAPTFVKFGMVASFLLLPLFLTSNDYAVRVLKQWWKRLHKLVYLVIVLVYLHLLFQKRLLAIVPLIWMLMNLLAVAYNDFFRKKD</sequence>
<feature type="transmembrane region" description="Helical" evidence="7">
    <location>
        <begin position="22"/>
        <end position="40"/>
    </location>
</feature>
<keyword evidence="5" id="KW-0408">Iron</keyword>
<reference evidence="9" key="2">
    <citation type="journal article" date="2021" name="Microbiome">
        <title>Successional dynamics and alternative stable states in a saline activated sludge microbial community over 9 years.</title>
        <authorList>
            <person name="Wang Y."/>
            <person name="Ye J."/>
            <person name="Ju F."/>
            <person name="Liu L."/>
            <person name="Boyd J.A."/>
            <person name="Deng Y."/>
            <person name="Parks D.H."/>
            <person name="Jiang X."/>
            <person name="Yin X."/>
            <person name="Woodcroft B.J."/>
            <person name="Tyson G.W."/>
            <person name="Hugenholtz P."/>
            <person name="Polz M.F."/>
            <person name="Zhang T."/>
        </authorList>
    </citation>
    <scope>NUCLEOTIDE SEQUENCE</scope>
    <source>
        <strain evidence="9">HKST-UBA10</strain>
    </source>
</reference>
<keyword evidence="4 7" id="KW-1133">Transmembrane helix</keyword>
<dbReference type="PANTHER" id="PTHR36964:SF1">
    <property type="entry name" value="PROTEIN-METHIONINE-SULFOXIDE REDUCTASE HEME-BINDING SUBUNIT MSRQ"/>
    <property type="match status" value="1"/>
</dbReference>
<feature type="transmembrane region" description="Helical" evidence="7">
    <location>
        <begin position="126"/>
        <end position="143"/>
    </location>
</feature>
<dbReference type="Proteomes" id="UP000782843">
    <property type="component" value="Unassembled WGS sequence"/>
</dbReference>
<evidence type="ECO:0000256" key="5">
    <source>
        <dbReference type="ARBA" id="ARBA00023004"/>
    </source>
</evidence>
<evidence type="ECO:0000313" key="10">
    <source>
        <dbReference type="Proteomes" id="UP000782843"/>
    </source>
</evidence>
<accession>A0A955L3L9</accession>
<reference evidence="9" key="1">
    <citation type="submission" date="2020-04" db="EMBL/GenBank/DDBJ databases">
        <authorList>
            <person name="Zhang T."/>
        </authorList>
    </citation>
    <scope>NUCLEOTIDE SEQUENCE</scope>
    <source>
        <strain evidence="9">HKST-UBA10</strain>
    </source>
</reference>
<comment type="caution">
    <text evidence="9">The sequence shown here is derived from an EMBL/GenBank/DDBJ whole genome shotgun (WGS) entry which is preliminary data.</text>
</comment>
<dbReference type="GO" id="GO:0010181">
    <property type="term" value="F:FMN binding"/>
    <property type="evidence" value="ECO:0007669"/>
    <property type="project" value="TreeGrafter"/>
</dbReference>
<dbReference type="AlphaFoldDB" id="A0A955L3L9"/>
<keyword evidence="3 7" id="KW-0812">Transmembrane</keyword>
<dbReference type="GO" id="GO:0005886">
    <property type="term" value="C:plasma membrane"/>
    <property type="evidence" value="ECO:0007669"/>
    <property type="project" value="TreeGrafter"/>
</dbReference>
<evidence type="ECO:0000256" key="3">
    <source>
        <dbReference type="ARBA" id="ARBA00022692"/>
    </source>
</evidence>
<dbReference type="InterPro" id="IPR013130">
    <property type="entry name" value="Fe3_Rdtase_TM_dom"/>
</dbReference>
<evidence type="ECO:0000256" key="2">
    <source>
        <dbReference type="ARBA" id="ARBA00022448"/>
    </source>
</evidence>
<feature type="transmembrane region" description="Helical" evidence="7">
    <location>
        <begin position="60"/>
        <end position="80"/>
    </location>
</feature>
<keyword evidence="6 7" id="KW-0472">Membrane</keyword>
<gene>
    <name evidence="9" type="ORF">KC660_02385</name>
</gene>
<feature type="domain" description="Ferric oxidoreductase" evidence="8">
    <location>
        <begin position="24"/>
        <end position="137"/>
    </location>
</feature>
<evidence type="ECO:0000259" key="8">
    <source>
        <dbReference type="Pfam" id="PF01794"/>
    </source>
</evidence>
<proteinExistence type="predicted"/>
<name>A0A955L3L9_9BACT</name>
<evidence type="ECO:0000256" key="1">
    <source>
        <dbReference type="ARBA" id="ARBA00004141"/>
    </source>
</evidence>
<dbReference type="InterPro" id="IPR022837">
    <property type="entry name" value="MsrQ-like"/>
</dbReference>
<keyword evidence="2" id="KW-0813">Transport</keyword>
<evidence type="ECO:0000313" key="9">
    <source>
        <dbReference type="EMBL" id="MCA9382233.1"/>
    </source>
</evidence>
<dbReference type="GO" id="GO:0016679">
    <property type="term" value="F:oxidoreductase activity, acting on diphenols and related substances as donors"/>
    <property type="evidence" value="ECO:0007669"/>
    <property type="project" value="TreeGrafter"/>
</dbReference>
<evidence type="ECO:0000256" key="6">
    <source>
        <dbReference type="ARBA" id="ARBA00023136"/>
    </source>
</evidence>
<feature type="transmembrane region" description="Helical" evidence="7">
    <location>
        <begin position="149"/>
        <end position="169"/>
    </location>
</feature>
<protein>
    <submittedName>
        <fullName evidence="9">Ferric reductase-like transmembrane domain-containing protein</fullName>
    </submittedName>
</protein>
<feature type="transmembrane region" description="Helical" evidence="7">
    <location>
        <begin position="92"/>
        <end position="114"/>
    </location>
</feature>
<dbReference type="GO" id="GO:0020037">
    <property type="term" value="F:heme binding"/>
    <property type="evidence" value="ECO:0007669"/>
    <property type="project" value="TreeGrafter"/>
</dbReference>
<evidence type="ECO:0000256" key="7">
    <source>
        <dbReference type="SAM" id="Phobius"/>
    </source>
</evidence>
<dbReference type="PANTHER" id="PTHR36964">
    <property type="entry name" value="PROTEIN-METHIONINE-SULFOXIDE REDUCTASE HEME-BINDING SUBUNIT MSRQ"/>
    <property type="match status" value="1"/>
</dbReference>
<comment type="subcellular location">
    <subcellularLocation>
        <location evidence="1">Membrane</location>
        <topology evidence="1">Multi-pass membrane protein</topology>
    </subcellularLocation>
</comment>
<dbReference type="Pfam" id="PF01794">
    <property type="entry name" value="Ferric_reduct"/>
    <property type="match status" value="1"/>
</dbReference>
<evidence type="ECO:0000256" key="4">
    <source>
        <dbReference type="ARBA" id="ARBA00022989"/>
    </source>
</evidence>